<gene>
    <name evidence="1" type="ORF">AVEN_203687_1</name>
</gene>
<reference evidence="1 2" key="1">
    <citation type="journal article" date="2019" name="Sci. Rep.">
        <title>Orb-weaving spider Araneus ventricosus genome elucidates the spidroin gene catalogue.</title>
        <authorList>
            <person name="Kono N."/>
            <person name="Nakamura H."/>
            <person name="Ohtoshi R."/>
            <person name="Moran D.A.P."/>
            <person name="Shinohara A."/>
            <person name="Yoshida Y."/>
            <person name="Fujiwara M."/>
            <person name="Mori M."/>
            <person name="Tomita M."/>
            <person name="Arakawa K."/>
        </authorList>
    </citation>
    <scope>NUCLEOTIDE SEQUENCE [LARGE SCALE GENOMIC DNA]</scope>
</reference>
<dbReference type="Proteomes" id="UP000499080">
    <property type="component" value="Unassembled WGS sequence"/>
</dbReference>
<sequence>MSLSIKHLHIDVMENLEELAHRPYHMVIAKNYERRCKKDANPTNPSIGLVTTDFIQPISFKFTTDFTHHFLMNSSHPKNLLYSQSLY</sequence>
<evidence type="ECO:0000313" key="2">
    <source>
        <dbReference type="Proteomes" id="UP000499080"/>
    </source>
</evidence>
<evidence type="ECO:0000313" key="1">
    <source>
        <dbReference type="EMBL" id="GBM33646.1"/>
    </source>
</evidence>
<comment type="caution">
    <text evidence="1">The sequence shown here is derived from an EMBL/GenBank/DDBJ whole genome shotgun (WGS) entry which is preliminary data.</text>
</comment>
<name>A0A4Y2F043_ARAVE</name>
<keyword evidence="2" id="KW-1185">Reference proteome</keyword>
<organism evidence="1 2">
    <name type="scientific">Araneus ventricosus</name>
    <name type="common">Orbweaver spider</name>
    <name type="synonym">Epeira ventricosa</name>
    <dbReference type="NCBI Taxonomy" id="182803"/>
    <lineage>
        <taxon>Eukaryota</taxon>
        <taxon>Metazoa</taxon>
        <taxon>Ecdysozoa</taxon>
        <taxon>Arthropoda</taxon>
        <taxon>Chelicerata</taxon>
        <taxon>Arachnida</taxon>
        <taxon>Araneae</taxon>
        <taxon>Araneomorphae</taxon>
        <taxon>Entelegynae</taxon>
        <taxon>Araneoidea</taxon>
        <taxon>Araneidae</taxon>
        <taxon>Araneus</taxon>
    </lineage>
</organism>
<dbReference type="AlphaFoldDB" id="A0A4Y2F043"/>
<protein>
    <submittedName>
        <fullName evidence="1">Uncharacterized protein</fullName>
    </submittedName>
</protein>
<proteinExistence type="predicted"/>
<dbReference type="EMBL" id="BGPR01000738">
    <property type="protein sequence ID" value="GBM33646.1"/>
    <property type="molecule type" value="Genomic_DNA"/>
</dbReference>
<accession>A0A4Y2F043</accession>